<dbReference type="EMBL" id="JANAVB010007201">
    <property type="protein sequence ID" value="KAJ6843267.1"/>
    <property type="molecule type" value="Genomic_DNA"/>
</dbReference>
<keyword evidence="2 5" id="KW-0812">Transmembrane</keyword>
<dbReference type="InterPro" id="IPR013717">
    <property type="entry name" value="PIG-P"/>
</dbReference>
<dbReference type="AlphaFoldDB" id="A0AAX6G0I2"/>
<dbReference type="Pfam" id="PF08510">
    <property type="entry name" value="PIG-P"/>
    <property type="match status" value="1"/>
</dbReference>
<evidence type="ECO:0000256" key="3">
    <source>
        <dbReference type="ARBA" id="ARBA00022989"/>
    </source>
</evidence>
<comment type="subcellular location">
    <subcellularLocation>
        <location evidence="1">Membrane</location>
        <topology evidence="1">Multi-pass membrane protein</topology>
    </subcellularLocation>
</comment>
<dbReference type="EMBL" id="JANAVB010024598">
    <property type="protein sequence ID" value="KAJ6822129.1"/>
    <property type="molecule type" value="Genomic_DNA"/>
</dbReference>
<keyword evidence="8" id="KW-0328">Glycosyltransferase</keyword>
<dbReference type="EMBL" id="JANAVB010024598">
    <property type="protein sequence ID" value="KAJ6822130.1"/>
    <property type="molecule type" value="Genomic_DNA"/>
</dbReference>
<keyword evidence="3 5" id="KW-1133">Transmembrane helix</keyword>
<keyword evidence="4 5" id="KW-0472">Membrane</keyword>
<name>A0AAX6G0I2_IRIPA</name>
<sequence length="166" mass="18148">MDEWPSSPTSLALNSPRRTLSLLRERRGGRAHVTISDPGSPAAVGPKSGEVYGFVGSITTVIATVVYLVWAYTPEPWLHALGITYYPSKYWAIAIPAFPMVTVVLGLVFYLGLNFMITPPPTSYNTMFDEYSRESSSIISSEVGGEKPIEPISDIGIDKINDLMFG</sequence>
<organism evidence="8 10">
    <name type="scientific">Iris pallida</name>
    <name type="common">Sweet iris</name>
    <dbReference type="NCBI Taxonomy" id="29817"/>
    <lineage>
        <taxon>Eukaryota</taxon>
        <taxon>Viridiplantae</taxon>
        <taxon>Streptophyta</taxon>
        <taxon>Embryophyta</taxon>
        <taxon>Tracheophyta</taxon>
        <taxon>Spermatophyta</taxon>
        <taxon>Magnoliopsida</taxon>
        <taxon>Liliopsida</taxon>
        <taxon>Asparagales</taxon>
        <taxon>Iridaceae</taxon>
        <taxon>Iridoideae</taxon>
        <taxon>Irideae</taxon>
        <taxon>Iris</taxon>
    </lineage>
</organism>
<dbReference type="GO" id="GO:0016020">
    <property type="term" value="C:membrane"/>
    <property type="evidence" value="ECO:0007669"/>
    <property type="project" value="UniProtKB-SubCell"/>
</dbReference>
<keyword evidence="10" id="KW-1185">Reference proteome</keyword>
<keyword evidence="8" id="KW-0808">Transferase</keyword>
<dbReference type="GO" id="GO:0016757">
    <property type="term" value="F:glycosyltransferase activity"/>
    <property type="evidence" value="ECO:0007669"/>
    <property type="project" value="UniProtKB-KW"/>
</dbReference>
<evidence type="ECO:0000256" key="4">
    <source>
        <dbReference type="ARBA" id="ARBA00023136"/>
    </source>
</evidence>
<feature type="transmembrane region" description="Helical" evidence="5">
    <location>
        <begin position="90"/>
        <end position="113"/>
    </location>
</feature>
<dbReference type="PANTHER" id="PTHR47681">
    <property type="entry name" value="PHOSPHATIDYLINOSITOL N-ACETYLGLUCOSAMINYLTRANSFERASE SUBUNIT P-RELATED"/>
    <property type="match status" value="1"/>
</dbReference>
<reference evidence="8" key="1">
    <citation type="journal article" date="2023" name="GigaByte">
        <title>Genome assembly of the bearded iris, Iris pallida Lam.</title>
        <authorList>
            <person name="Bruccoleri R.E."/>
            <person name="Oakeley E.J."/>
            <person name="Faust A.M.E."/>
            <person name="Altorfer M."/>
            <person name="Dessus-Babus S."/>
            <person name="Burckhardt D."/>
            <person name="Oertli M."/>
            <person name="Naumann U."/>
            <person name="Petersen F."/>
            <person name="Wong J."/>
        </authorList>
    </citation>
    <scope>NUCLEOTIDE SEQUENCE</scope>
    <source>
        <strain evidence="8">GSM-AAB239-AS_SAM_17_03QT</strain>
    </source>
</reference>
<feature type="domain" description="PIG-P" evidence="6">
    <location>
        <begin position="50"/>
        <end position="165"/>
    </location>
</feature>
<evidence type="ECO:0000259" key="6">
    <source>
        <dbReference type="Pfam" id="PF08510"/>
    </source>
</evidence>
<accession>A0AAX6G0I2</accession>
<evidence type="ECO:0000313" key="10">
    <source>
        <dbReference type="Proteomes" id="UP001140949"/>
    </source>
</evidence>
<dbReference type="Proteomes" id="UP001140949">
    <property type="component" value="Unassembled WGS sequence"/>
</dbReference>
<proteinExistence type="predicted"/>
<dbReference type="PANTHER" id="PTHR47681:SF3">
    <property type="entry name" value="PHOSPHATIDYLINOSITOL N-ACETYLGLUCOSAMINYLTRANSFERASE SUBUNIT P-RELATED"/>
    <property type="match status" value="1"/>
</dbReference>
<evidence type="ECO:0000313" key="7">
    <source>
        <dbReference type="EMBL" id="KAJ6822129.1"/>
    </source>
</evidence>
<reference evidence="8" key="2">
    <citation type="submission" date="2023-04" db="EMBL/GenBank/DDBJ databases">
        <authorList>
            <person name="Bruccoleri R.E."/>
            <person name="Oakeley E.J."/>
            <person name="Faust A.-M."/>
            <person name="Dessus-Babus S."/>
            <person name="Altorfer M."/>
            <person name="Burckhardt D."/>
            <person name="Oertli M."/>
            <person name="Naumann U."/>
            <person name="Petersen F."/>
            <person name="Wong J."/>
        </authorList>
    </citation>
    <scope>NUCLEOTIDE SEQUENCE</scope>
    <source>
        <strain evidence="8">GSM-AAB239-AS_SAM_17_03QT</strain>
        <tissue evidence="8">Leaf</tissue>
    </source>
</reference>
<evidence type="ECO:0000256" key="5">
    <source>
        <dbReference type="SAM" id="Phobius"/>
    </source>
</evidence>
<evidence type="ECO:0000313" key="8">
    <source>
        <dbReference type="EMBL" id="KAJ6822130.1"/>
    </source>
</evidence>
<comment type="caution">
    <text evidence="8">The sequence shown here is derived from an EMBL/GenBank/DDBJ whole genome shotgun (WGS) entry which is preliminary data.</text>
</comment>
<evidence type="ECO:0000256" key="2">
    <source>
        <dbReference type="ARBA" id="ARBA00022692"/>
    </source>
</evidence>
<evidence type="ECO:0000256" key="1">
    <source>
        <dbReference type="ARBA" id="ARBA00004141"/>
    </source>
</evidence>
<gene>
    <name evidence="9" type="ORF">M6B38_297655</name>
    <name evidence="7" type="ORF">M6B38_389560</name>
    <name evidence="8" type="ORF">M6B38_389565</name>
</gene>
<feature type="transmembrane region" description="Helical" evidence="5">
    <location>
        <begin position="51"/>
        <end position="70"/>
    </location>
</feature>
<evidence type="ECO:0000313" key="9">
    <source>
        <dbReference type="EMBL" id="KAJ6843267.1"/>
    </source>
</evidence>
<protein>
    <submittedName>
        <fullName evidence="8">Phosphatidylinositol N-acetylglucosaminyltransferase subunit P-like isoform X1</fullName>
    </submittedName>
</protein>